<keyword evidence="2" id="KW-1185">Reference proteome</keyword>
<organism evidence="1 2">
    <name type="scientific">Pseudonocardia eucalypti</name>
    <dbReference type="NCBI Taxonomy" id="648755"/>
    <lineage>
        <taxon>Bacteria</taxon>
        <taxon>Bacillati</taxon>
        <taxon>Actinomycetota</taxon>
        <taxon>Actinomycetes</taxon>
        <taxon>Pseudonocardiales</taxon>
        <taxon>Pseudonocardiaceae</taxon>
        <taxon>Pseudonocardia</taxon>
    </lineage>
</organism>
<dbReference type="Proteomes" id="UP001428817">
    <property type="component" value="Unassembled WGS sequence"/>
</dbReference>
<evidence type="ECO:0000313" key="2">
    <source>
        <dbReference type="Proteomes" id="UP001428817"/>
    </source>
</evidence>
<gene>
    <name evidence="1" type="ORF">GCM10023321_47890</name>
</gene>
<reference evidence="2" key="1">
    <citation type="journal article" date="2019" name="Int. J. Syst. Evol. Microbiol.">
        <title>The Global Catalogue of Microorganisms (GCM) 10K type strain sequencing project: providing services to taxonomists for standard genome sequencing and annotation.</title>
        <authorList>
            <consortium name="The Broad Institute Genomics Platform"/>
            <consortium name="The Broad Institute Genome Sequencing Center for Infectious Disease"/>
            <person name="Wu L."/>
            <person name="Ma J."/>
        </authorList>
    </citation>
    <scope>NUCLEOTIDE SEQUENCE [LARGE SCALE GENOMIC DNA]</scope>
    <source>
        <strain evidence="2">JCM 18303</strain>
    </source>
</reference>
<sequence length="94" mass="11198">MDVDIPSAEQINAMSTAEYRVYENDIRRMARRHGLELQKSRRRDPRAMDYGKYMLVRVEESPGGDWRSRRLFTYARGLALHEIHRLLTEQDDET</sequence>
<proteinExistence type="predicted"/>
<name>A0ABP9QIA3_9PSEU</name>
<evidence type="ECO:0000313" key="1">
    <source>
        <dbReference type="EMBL" id="GAA5162380.1"/>
    </source>
</evidence>
<dbReference type="RefSeq" id="WP_185065908.1">
    <property type="nucleotide sequence ID" value="NZ_BAABJP010000026.1"/>
</dbReference>
<comment type="caution">
    <text evidence="1">The sequence shown here is derived from an EMBL/GenBank/DDBJ whole genome shotgun (WGS) entry which is preliminary data.</text>
</comment>
<protein>
    <submittedName>
        <fullName evidence="1">Uncharacterized protein</fullName>
    </submittedName>
</protein>
<accession>A0ABP9QIA3</accession>
<dbReference type="EMBL" id="BAABJP010000026">
    <property type="protein sequence ID" value="GAA5162380.1"/>
    <property type="molecule type" value="Genomic_DNA"/>
</dbReference>